<dbReference type="EMBL" id="WHWC01000009">
    <property type="protein sequence ID" value="KAG8376051.1"/>
    <property type="molecule type" value="Genomic_DNA"/>
</dbReference>
<feature type="compositionally biased region" description="Polar residues" evidence="1">
    <location>
        <begin position="1"/>
        <end position="10"/>
    </location>
</feature>
<evidence type="ECO:0000256" key="1">
    <source>
        <dbReference type="SAM" id="MobiDB-lite"/>
    </source>
</evidence>
<name>A0AAV6X6J2_9LAMI</name>
<feature type="compositionally biased region" description="Basic and acidic residues" evidence="1">
    <location>
        <begin position="13"/>
        <end position="22"/>
    </location>
</feature>
<comment type="caution">
    <text evidence="2">The sequence shown here is derived from an EMBL/GenBank/DDBJ whole genome shotgun (WGS) entry which is preliminary data.</text>
</comment>
<dbReference type="Proteomes" id="UP000826271">
    <property type="component" value="Unassembled WGS sequence"/>
</dbReference>
<organism evidence="2 3">
    <name type="scientific">Buddleja alternifolia</name>
    <dbReference type="NCBI Taxonomy" id="168488"/>
    <lineage>
        <taxon>Eukaryota</taxon>
        <taxon>Viridiplantae</taxon>
        <taxon>Streptophyta</taxon>
        <taxon>Embryophyta</taxon>
        <taxon>Tracheophyta</taxon>
        <taxon>Spermatophyta</taxon>
        <taxon>Magnoliopsida</taxon>
        <taxon>eudicotyledons</taxon>
        <taxon>Gunneridae</taxon>
        <taxon>Pentapetalae</taxon>
        <taxon>asterids</taxon>
        <taxon>lamiids</taxon>
        <taxon>Lamiales</taxon>
        <taxon>Scrophulariaceae</taxon>
        <taxon>Buddlejeae</taxon>
        <taxon>Buddleja</taxon>
    </lineage>
</organism>
<accession>A0AAV6X6J2</accession>
<feature type="region of interest" description="Disordered" evidence="1">
    <location>
        <begin position="1"/>
        <end position="28"/>
    </location>
</feature>
<evidence type="ECO:0008006" key="4">
    <source>
        <dbReference type="Google" id="ProtNLM"/>
    </source>
</evidence>
<protein>
    <recommendedName>
        <fullName evidence="4">TTF-type domain-containing protein</fullName>
    </recommendedName>
</protein>
<reference evidence="2" key="1">
    <citation type="submission" date="2019-10" db="EMBL/GenBank/DDBJ databases">
        <authorList>
            <person name="Zhang R."/>
            <person name="Pan Y."/>
            <person name="Wang J."/>
            <person name="Ma R."/>
            <person name="Yu S."/>
        </authorList>
    </citation>
    <scope>NUCLEOTIDE SEQUENCE</scope>
    <source>
        <strain evidence="2">LA-IB0</strain>
        <tissue evidence="2">Leaf</tissue>
    </source>
</reference>
<evidence type="ECO:0000313" key="2">
    <source>
        <dbReference type="EMBL" id="KAG8376051.1"/>
    </source>
</evidence>
<gene>
    <name evidence="2" type="ORF">BUALT_Bualt09G0023400</name>
</gene>
<proteinExistence type="predicted"/>
<dbReference type="AlphaFoldDB" id="A0AAV6X6J2"/>
<evidence type="ECO:0000313" key="3">
    <source>
        <dbReference type="Proteomes" id="UP000826271"/>
    </source>
</evidence>
<keyword evidence="3" id="KW-1185">Reference proteome</keyword>
<sequence>MPNVSASTSPFDRPPKVPRVENEEIDISSLERDPGLRRQLSEYPIEQRDKVRRAYIMAGPYQPRLGKYPLPGVANHLRSFQESWYEKFSSWMEYSTNKDASFCLPCYVFNNISNSRFGTNAFIETGF</sequence>